<dbReference type="AlphaFoldDB" id="A0AAV4VD19"/>
<gene>
    <name evidence="1" type="ORF">CEXT_116421</name>
</gene>
<evidence type="ECO:0000313" key="1">
    <source>
        <dbReference type="EMBL" id="GIY68022.1"/>
    </source>
</evidence>
<comment type="caution">
    <text evidence="1">The sequence shown here is derived from an EMBL/GenBank/DDBJ whole genome shotgun (WGS) entry which is preliminary data.</text>
</comment>
<sequence>MSSEDDRRLTIRTIRKLLPRRDRWTRRPLSGVIAAACLQLPELQKDVSRTPGVISEHYLSHSLREGGHFDFILWWQMSFSGTEKKDF</sequence>
<protein>
    <submittedName>
        <fullName evidence="1">Uncharacterized protein</fullName>
    </submittedName>
</protein>
<name>A0AAV4VD19_CAEEX</name>
<organism evidence="1 2">
    <name type="scientific">Caerostris extrusa</name>
    <name type="common">Bark spider</name>
    <name type="synonym">Caerostris bankana</name>
    <dbReference type="NCBI Taxonomy" id="172846"/>
    <lineage>
        <taxon>Eukaryota</taxon>
        <taxon>Metazoa</taxon>
        <taxon>Ecdysozoa</taxon>
        <taxon>Arthropoda</taxon>
        <taxon>Chelicerata</taxon>
        <taxon>Arachnida</taxon>
        <taxon>Araneae</taxon>
        <taxon>Araneomorphae</taxon>
        <taxon>Entelegynae</taxon>
        <taxon>Araneoidea</taxon>
        <taxon>Araneidae</taxon>
        <taxon>Caerostris</taxon>
    </lineage>
</organism>
<reference evidence="1 2" key="1">
    <citation type="submission" date="2021-06" db="EMBL/GenBank/DDBJ databases">
        <title>Caerostris extrusa draft genome.</title>
        <authorList>
            <person name="Kono N."/>
            <person name="Arakawa K."/>
        </authorList>
    </citation>
    <scope>NUCLEOTIDE SEQUENCE [LARGE SCALE GENOMIC DNA]</scope>
</reference>
<dbReference type="EMBL" id="BPLR01014313">
    <property type="protein sequence ID" value="GIY68022.1"/>
    <property type="molecule type" value="Genomic_DNA"/>
</dbReference>
<dbReference type="Proteomes" id="UP001054945">
    <property type="component" value="Unassembled WGS sequence"/>
</dbReference>
<evidence type="ECO:0000313" key="2">
    <source>
        <dbReference type="Proteomes" id="UP001054945"/>
    </source>
</evidence>
<keyword evidence="2" id="KW-1185">Reference proteome</keyword>
<proteinExistence type="predicted"/>
<accession>A0AAV4VD19</accession>